<keyword evidence="1" id="KW-1133">Transmembrane helix</keyword>
<evidence type="ECO:0000313" key="3">
    <source>
        <dbReference type="Proteomes" id="UP000499080"/>
    </source>
</evidence>
<dbReference type="AlphaFoldDB" id="A0A4Y2K8T0"/>
<feature type="transmembrane region" description="Helical" evidence="1">
    <location>
        <begin position="124"/>
        <end position="145"/>
    </location>
</feature>
<evidence type="ECO:0008006" key="4">
    <source>
        <dbReference type="Google" id="ProtNLM"/>
    </source>
</evidence>
<dbReference type="OrthoDB" id="6421446at2759"/>
<accession>A0A4Y2K8T0</accession>
<keyword evidence="1" id="KW-0812">Transmembrane</keyword>
<keyword evidence="3" id="KW-1185">Reference proteome</keyword>
<dbReference type="Proteomes" id="UP000499080">
    <property type="component" value="Unassembled WGS sequence"/>
</dbReference>
<reference evidence="2 3" key="1">
    <citation type="journal article" date="2019" name="Sci. Rep.">
        <title>Orb-weaving spider Araneus ventricosus genome elucidates the spidroin gene catalogue.</title>
        <authorList>
            <person name="Kono N."/>
            <person name="Nakamura H."/>
            <person name="Ohtoshi R."/>
            <person name="Moran D.A.P."/>
            <person name="Shinohara A."/>
            <person name="Yoshida Y."/>
            <person name="Fujiwara M."/>
            <person name="Mori M."/>
            <person name="Tomita M."/>
            <person name="Arakawa K."/>
        </authorList>
    </citation>
    <scope>NUCLEOTIDE SEQUENCE [LARGE SCALE GENOMIC DNA]</scope>
</reference>
<evidence type="ECO:0000313" key="2">
    <source>
        <dbReference type="EMBL" id="GBM98604.1"/>
    </source>
</evidence>
<keyword evidence="1" id="KW-0472">Membrane</keyword>
<organism evidence="2 3">
    <name type="scientific">Araneus ventricosus</name>
    <name type="common">Orbweaver spider</name>
    <name type="synonym">Epeira ventricosa</name>
    <dbReference type="NCBI Taxonomy" id="182803"/>
    <lineage>
        <taxon>Eukaryota</taxon>
        <taxon>Metazoa</taxon>
        <taxon>Ecdysozoa</taxon>
        <taxon>Arthropoda</taxon>
        <taxon>Chelicerata</taxon>
        <taxon>Arachnida</taxon>
        <taxon>Araneae</taxon>
        <taxon>Araneomorphae</taxon>
        <taxon>Entelegynae</taxon>
        <taxon>Araneoidea</taxon>
        <taxon>Araneidae</taxon>
        <taxon>Araneus</taxon>
    </lineage>
</organism>
<feature type="non-terminal residue" evidence="2">
    <location>
        <position position="163"/>
    </location>
</feature>
<comment type="caution">
    <text evidence="2">The sequence shown here is derived from an EMBL/GenBank/DDBJ whole genome shotgun (WGS) entry which is preliminary data.</text>
</comment>
<proteinExistence type="predicted"/>
<gene>
    <name evidence="2" type="ORF">AVEN_242611_1</name>
</gene>
<sequence>MEDGILGDSIRFCVNQLVFAHQYVFPCTVATMCGVLFKEFSVFLQRFHEHLQDQCLPLSRNTVISAMKLYSSLYELAHELRNATSLICFVLLSCQLSIMYCSIAVFVLAKTENISIPQICENCLVIALVPASILVIVSCASKIGLQHQKIEISLSLLRSKLNL</sequence>
<name>A0A4Y2K8T0_ARAVE</name>
<protein>
    <recommendedName>
        <fullName evidence="4">Gustatory receptor</fullName>
    </recommendedName>
</protein>
<dbReference type="EMBL" id="BGPR01004340">
    <property type="protein sequence ID" value="GBM98604.1"/>
    <property type="molecule type" value="Genomic_DNA"/>
</dbReference>
<evidence type="ECO:0000256" key="1">
    <source>
        <dbReference type="SAM" id="Phobius"/>
    </source>
</evidence>
<feature type="transmembrane region" description="Helical" evidence="1">
    <location>
        <begin position="86"/>
        <end position="109"/>
    </location>
</feature>